<organism evidence="3 4">
    <name type="scientific">Streptomyces zhihengii</name>
    <dbReference type="NCBI Taxonomy" id="1818004"/>
    <lineage>
        <taxon>Bacteria</taxon>
        <taxon>Bacillati</taxon>
        <taxon>Actinomycetota</taxon>
        <taxon>Actinomycetes</taxon>
        <taxon>Kitasatosporales</taxon>
        <taxon>Streptomycetaceae</taxon>
        <taxon>Streptomyces</taxon>
    </lineage>
</organism>
<dbReference type="RefSeq" id="WP_205375034.1">
    <property type="nucleotide sequence ID" value="NZ_JAFEJA010000001.1"/>
</dbReference>
<comment type="caution">
    <text evidence="3">The sequence shown here is derived from an EMBL/GenBank/DDBJ whole genome shotgun (WGS) entry which is preliminary data.</text>
</comment>
<keyword evidence="4" id="KW-1185">Reference proteome</keyword>
<dbReference type="InterPro" id="IPR007436">
    <property type="entry name" value="DUF485"/>
</dbReference>
<feature type="transmembrane region" description="Helical" evidence="2">
    <location>
        <begin position="116"/>
        <end position="137"/>
    </location>
</feature>
<evidence type="ECO:0000256" key="1">
    <source>
        <dbReference type="SAM" id="MobiDB-lite"/>
    </source>
</evidence>
<evidence type="ECO:0000313" key="4">
    <source>
        <dbReference type="Proteomes" id="UP000664109"/>
    </source>
</evidence>
<feature type="region of interest" description="Disordered" evidence="1">
    <location>
        <begin position="1"/>
        <end position="69"/>
    </location>
</feature>
<proteinExistence type="predicted"/>
<evidence type="ECO:0000256" key="2">
    <source>
        <dbReference type="SAM" id="Phobius"/>
    </source>
</evidence>
<reference evidence="3 4" key="1">
    <citation type="journal article" date="2016" name="Arch. Microbiol.">
        <title>Streptomyces zhihengii sp. nov., isolated from rhizospheric soil of Psammosilene tunicoides.</title>
        <authorList>
            <person name="Huang M.J."/>
            <person name="Fei J.J."/>
            <person name="Salam N."/>
            <person name="Kim C.J."/>
            <person name="Hozzein W.N."/>
            <person name="Xiao M."/>
            <person name="Huang H.Q."/>
            <person name="Li W.J."/>
        </authorList>
    </citation>
    <scope>NUCLEOTIDE SEQUENCE [LARGE SCALE GENOMIC DNA]</scope>
    <source>
        <strain evidence="3 4">YIM T102</strain>
    </source>
</reference>
<feature type="transmembrane region" description="Helical" evidence="2">
    <location>
        <begin position="85"/>
        <end position="104"/>
    </location>
</feature>
<dbReference type="EMBL" id="JAFEJA010000001">
    <property type="protein sequence ID" value="MBM9621137.1"/>
    <property type="molecule type" value="Genomic_DNA"/>
</dbReference>
<name>A0ABS2UUE0_9ACTN</name>
<sequence>MSYHHAFPEPPAPPRPRPDGRHRQPGPGPYQDTHPDPYGQYGFAGTPFDDGRDHGDHRERPAAPGAGDRQEIRRLGSAYRRLRRVATLTALGYFVLYLFLSGYAPGLMTGRISGGLTTGVLLGLVQLPVALAAIAVYERIARRRVDPLATAVRERAEAAATAAPRGRRHPAGGARA</sequence>
<dbReference type="Pfam" id="PF04341">
    <property type="entry name" value="DUF485"/>
    <property type="match status" value="1"/>
</dbReference>
<keyword evidence="2" id="KW-1133">Transmembrane helix</keyword>
<dbReference type="Proteomes" id="UP000664109">
    <property type="component" value="Unassembled WGS sequence"/>
</dbReference>
<keyword evidence="2" id="KW-0812">Transmembrane</keyword>
<accession>A0ABS2UUE0</accession>
<gene>
    <name evidence="3" type="ORF">JE024_20815</name>
</gene>
<evidence type="ECO:0000313" key="3">
    <source>
        <dbReference type="EMBL" id="MBM9621137.1"/>
    </source>
</evidence>
<feature type="compositionally biased region" description="Basic and acidic residues" evidence="1">
    <location>
        <begin position="49"/>
        <end position="61"/>
    </location>
</feature>
<protein>
    <submittedName>
        <fullName evidence="3">DUF485 domain-containing protein</fullName>
    </submittedName>
</protein>
<keyword evidence="2" id="KW-0472">Membrane</keyword>